<name>A0A433YB74_9BACL</name>
<evidence type="ECO:0000259" key="9">
    <source>
        <dbReference type="Pfam" id="PF07662"/>
    </source>
</evidence>
<dbReference type="RefSeq" id="WP_127191524.1">
    <property type="nucleotide sequence ID" value="NZ_RZNY01000005.1"/>
</dbReference>
<feature type="transmembrane region" description="Helical" evidence="7">
    <location>
        <begin position="6"/>
        <end position="22"/>
    </location>
</feature>
<dbReference type="GO" id="GO:0005886">
    <property type="term" value="C:plasma membrane"/>
    <property type="evidence" value="ECO:0007669"/>
    <property type="project" value="UniProtKB-SubCell"/>
</dbReference>
<feature type="transmembrane region" description="Helical" evidence="7">
    <location>
        <begin position="34"/>
        <end position="58"/>
    </location>
</feature>
<keyword evidence="4 7" id="KW-0812">Transmembrane</keyword>
<evidence type="ECO:0000259" key="8">
    <source>
        <dbReference type="Pfam" id="PF01773"/>
    </source>
</evidence>
<keyword evidence="3" id="KW-1003">Cell membrane</keyword>
<feature type="domain" description="Concentrative nucleoside transporter N-terminal" evidence="8">
    <location>
        <begin position="10"/>
        <end position="82"/>
    </location>
</feature>
<evidence type="ECO:0000313" key="11">
    <source>
        <dbReference type="EMBL" id="RUT47125.1"/>
    </source>
</evidence>
<dbReference type="AlphaFoldDB" id="A0A433YB74"/>
<sequence length="399" mass="43815">MNFFLLINVIGILVFIGIAFLFSKDKKNVNWKAISILVIFNLFLVWLLTAFSGGRWFVGQVADAFNWLIDTAFSGIGFAFASMVHVENMDVVFSALMPILLVVPLFDILTYFGILPKIIKFLGWALSKLTGQPKFESFYAIEMMFLGNTEALAVSGGQLKAMSQQRLFTVSLMSMSCVSAAMIGAYTQMIPAEYVLTAIPLNIINAIIVTSILNPVSISKEEDVIFEMKKEDKPPFFSFLGDSILGAGKLILIITAMIIAFVSLATLIDKVLMLIAPWLTLSSILGVIMTPFSLLLGLSFGEAFQTAQYMGTKLVTNEFVVMIDIMPIMDTFSPHMKAVLTTFLVSFANFSTVGMILGCFNGIVSKEKADNLSRGVWLMILSGTLVSLLSAAFVGLFVW</sequence>
<gene>
    <name evidence="11" type="ORF">EJP82_08050</name>
</gene>
<feature type="transmembrane region" description="Helical" evidence="7">
    <location>
        <begin position="91"/>
        <end position="114"/>
    </location>
</feature>
<evidence type="ECO:0000256" key="6">
    <source>
        <dbReference type="ARBA" id="ARBA00023136"/>
    </source>
</evidence>
<accession>A0A433YB74</accession>
<organism evidence="11 12">
    <name type="scientific">Paenibacillus anaericanus</name>
    <dbReference type="NCBI Taxonomy" id="170367"/>
    <lineage>
        <taxon>Bacteria</taxon>
        <taxon>Bacillati</taxon>
        <taxon>Bacillota</taxon>
        <taxon>Bacilli</taxon>
        <taxon>Bacillales</taxon>
        <taxon>Paenibacillaceae</taxon>
        <taxon>Paenibacillus</taxon>
    </lineage>
</organism>
<feature type="transmembrane region" description="Helical" evidence="7">
    <location>
        <begin position="194"/>
        <end position="216"/>
    </location>
</feature>
<feature type="transmembrane region" description="Helical" evidence="7">
    <location>
        <begin position="274"/>
        <end position="298"/>
    </location>
</feature>
<keyword evidence="5 7" id="KW-1133">Transmembrane helix</keyword>
<feature type="transmembrane region" description="Helical" evidence="7">
    <location>
        <begin position="376"/>
        <end position="398"/>
    </location>
</feature>
<feature type="domain" description="Nucleoside transporter/FeoB GTPase Gate" evidence="10">
    <location>
        <begin position="92"/>
        <end position="190"/>
    </location>
</feature>
<protein>
    <submittedName>
        <fullName evidence="11">NupC/NupG family nucleoside CNT transporter</fullName>
    </submittedName>
</protein>
<dbReference type="GO" id="GO:0005337">
    <property type="term" value="F:nucleoside transmembrane transporter activity"/>
    <property type="evidence" value="ECO:0007669"/>
    <property type="project" value="InterPro"/>
</dbReference>
<dbReference type="OrthoDB" id="9766455at2"/>
<proteinExistence type="inferred from homology"/>
<evidence type="ECO:0000313" key="12">
    <source>
        <dbReference type="Proteomes" id="UP000279446"/>
    </source>
</evidence>
<evidence type="ECO:0000259" key="10">
    <source>
        <dbReference type="Pfam" id="PF07670"/>
    </source>
</evidence>
<dbReference type="EMBL" id="RZNY01000005">
    <property type="protein sequence ID" value="RUT47125.1"/>
    <property type="molecule type" value="Genomic_DNA"/>
</dbReference>
<comment type="caution">
    <text evidence="11">The sequence shown here is derived from an EMBL/GenBank/DDBJ whole genome shotgun (WGS) entry which is preliminary data.</text>
</comment>
<evidence type="ECO:0000256" key="1">
    <source>
        <dbReference type="ARBA" id="ARBA00004651"/>
    </source>
</evidence>
<dbReference type="InterPro" id="IPR008276">
    <property type="entry name" value="C_nuclsd_transpt"/>
</dbReference>
<evidence type="ECO:0000256" key="5">
    <source>
        <dbReference type="ARBA" id="ARBA00022989"/>
    </source>
</evidence>
<dbReference type="InterPro" id="IPR002668">
    <property type="entry name" value="CNT_N_dom"/>
</dbReference>
<dbReference type="InterPro" id="IPR011642">
    <property type="entry name" value="Gate_dom"/>
</dbReference>
<keyword evidence="6 7" id="KW-0472">Membrane</keyword>
<dbReference type="Pfam" id="PF07670">
    <property type="entry name" value="Gate"/>
    <property type="match status" value="1"/>
</dbReference>
<comment type="similarity">
    <text evidence="2">Belongs to the concentrative nucleoside transporter (CNT) (TC 2.A.41) family.</text>
</comment>
<evidence type="ECO:0000256" key="3">
    <source>
        <dbReference type="ARBA" id="ARBA00022475"/>
    </source>
</evidence>
<dbReference type="Pfam" id="PF07662">
    <property type="entry name" value="Nucleos_tra2_C"/>
    <property type="match status" value="1"/>
</dbReference>
<feature type="transmembrane region" description="Helical" evidence="7">
    <location>
        <begin position="341"/>
        <end position="364"/>
    </location>
</feature>
<evidence type="ECO:0000256" key="2">
    <source>
        <dbReference type="ARBA" id="ARBA00009033"/>
    </source>
</evidence>
<feature type="transmembrane region" description="Helical" evidence="7">
    <location>
        <begin position="167"/>
        <end position="188"/>
    </location>
</feature>
<dbReference type="Pfam" id="PF01773">
    <property type="entry name" value="Nucleos_tra2_N"/>
    <property type="match status" value="1"/>
</dbReference>
<dbReference type="GO" id="GO:0015293">
    <property type="term" value="F:symporter activity"/>
    <property type="evidence" value="ECO:0007669"/>
    <property type="project" value="TreeGrafter"/>
</dbReference>
<feature type="transmembrane region" description="Helical" evidence="7">
    <location>
        <begin position="236"/>
        <end position="268"/>
    </location>
</feature>
<keyword evidence="12" id="KW-1185">Reference proteome</keyword>
<evidence type="ECO:0000256" key="4">
    <source>
        <dbReference type="ARBA" id="ARBA00022692"/>
    </source>
</evidence>
<dbReference type="InterPro" id="IPR011657">
    <property type="entry name" value="CNT_C_dom"/>
</dbReference>
<dbReference type="Proteomes" id="UP000279446">
    <property type="component" value="Unassembled WGS sequence"/>
</dbReference>
<reference evidence="11 12" key="1">
    <citation type="submission" date="2018-12" db="EMBL/GenBank/DDBJ databases">
        <authorList>
            <person name="Sun L."/>
            <person name="Chen Z."/>
        </authorList>
    </citation>
    <scope>NUCLEOTIDE SEQUENCE [LARGE SCALE GENOMIC DNA]</scope>
    <source>
        <strain evidence="11 12">DSM 15890</strain>
    </source>
</reference>
<dbReference type="PANTHER" id="PTHR10590:SF19">
    <property type="entry name" value="PURINE NUCLEOSIDE TRANSPORT PROTEIN NUPG"/>
    <property type="match status" value="1"/>
</dbReference>
<feature type="domain" description="Concentrative nucleoside transporter C-terminal" evidence="9">
    <location>
        <begin position="194"/>
        <end position="395"/>
    </location>
</feature>
<comment type="subcellular location">
    <subcellularLocation>
        <location evidence="1">Cell membrane</location>
        <topology evidence="1">Multi-pass membrane protein</topology>
    </subcellularLocation>
</comment>
<evidence type="ECO:0000256" key="7">
    <source>
        <dbReference type="SAM" id="Phobius"/>
    </source>
</evidence>
<dbReference type="PANTHER" id="PTHR10590">
    <property type="entry name" value="SODIUM/NUCLEOSIDE COTRANSPORTER"/>
    <property type="match status" value="1"/>
</dbReference>
<feature type="transmembrane region" description="Helical" evidence="7">
    <location>
        <begin position="64"/>
        <end position="84"/>
    </location>
</feature>